<dbReference type="InterPro" id="IPR003593">
    <property type="entry name" value="AAA+_ATPase"/>
</dbReference>
<dbReference type="Pfam" id="PF00005">
    <property type="entry name" value="ABC_tran"/>
    <property type="match status" value="1"/>
</dbReference>
<dbReference type="InterPro" id="IPR027417">
    <property type="entry name" value="P-loop_NTPase"/>
</dbReference>
<sequence length="223" mass="25236">MLININKGSVIFQGIDPVFALKDITVSVNRGEWINILGPSGSGKTTLLNVIGGIVRLGNGTISIDNKELTSITDEELQEYRRNKVGYIFQDYRLFDQFTVLENVMVPQWPYQNKRELEIAARNILKQLQMDRRLDSLPNELSGGEKQRTAIARAILHQPDIILCDEPTGNLDKDNRDNILQILRSLNEKGLTVLLVTHDLEVINPKGRTFIIRDGNLQEMNGK</sequence>
<gene>
    <name evidence="5" type="ORF">JCM21738_4982</name>
</gene>
<evidence type="ECO:0000259" key="4">
    <source>
        <dbReference type="PROSITE" id="PS50893"/>
    </source>
</evidence>
<evidence type="ECO:0000256" key="1">
    <source>
        <dbReference type="ARBA" id="ARBA00022448"/>
    </source>
</evidence>
<feature type="domain" description="ABC transporter" evidence="4">
    <location>
        <begin position="5"/>
        <end position="223"/>
    </location>
</feature>
<evidence type="ECO:0000256" key="3">
    <source>
        <dbReference type="ARBA" id="ARBA00022840"/>
    </source>
</evidence>
<dbReference type="AlphaFoldDB" id="W4RUH6"/>
<evidence type="ECO:0000313" key="6">
    <source>
        <dbReference type="Proteomes" id="UP000018949"/>
    </source>
</evidence>
<dbReference type="eggNOG" id="COG1136">
    <property type="taxonomic scope" value="Bacteria"/>
</dbReference>
<dbReference type="InterPro" id="IPR015854">
    <property type="entry name" value="ABC_transpr_LolD-like"/>
</dbReference>
<proteinExistence type="predicted"/>
<evidence type="ECO:0000313" key="5">
    <source>
        <dbReference type="EMBL" id="GAE47936.1"/>
    </source>
</evidence>
<dbReference type="Gene3D" id="3.40.50.300">
    <property type="entry name" value="P-loop containing nucleotide triphosphate hydrolases"/>
    <property type="match status" value="1"/>
</dbReference>
<name>W4RUH6_9BACI</name>
<dbReference type="GO" id="GO:0005524">
    <property type="term" value="F:ATP binding"/>
    <property type="evidence" value="ECO:0007669"/>
    <property type="project" value="UniProtKB-KW"/>
</dbReference>
<keyword evidence="6" id="KW-1185">Reference proteome</keyword>
<dbReference type="InterPro" id="IPR003439">
    <property type="entry name" value="ABC_transporter-like_ATP-bd"/>
</dbReference>
<dbReference type="SUPFAM" id="SSF52540">
    <property type="entry name" value="P-loop containing nucleoside triphosphate hydrolases"/>
    <property type="match status" value="1"/>
</dbReference>
<accession>W4RUH6</accession>
<dbReference type="CDD" id="cd03255">
    <property type="entry name" value="ABC_MJ0796_LolCDE_FtsE"/>
    <property type="match status" value="1"/>
</dbReference>
<keyword evidence="3" id="KW-0067">ATP-binding</keyword>
<protein>
    <submittedName>
        <fullName evidence="5">ABC transporter</fullName>
    </submittedName>
</protein>
<dbReference type="GO" id="GO:0016887">
    <property type="term" value="F:ATP hydrolysis activity"/>
    <property type="evidence" value="ECO:0007669"/>
    <property type="project" value="InterPro"/>
</dbReference>
<dbReference type="EMBL" id="BAUW01000109">
    <property type="protein sequence ID" value="GAE47936.1"/>
    <property type="molecule type" value="Genomic_DNA"/>
</dbReference>
<dbReference type="GO" id="GO:0022857">
    <property type="term" value="F:transmembrane transporter activity"/>
    <property type="evidence" value="ECO:0007669"/>
    <property type="project" value="TreeGrafter"/>
</dbReference>
<keyword evidence="2" id="KW-0547">Nucleotide-binding</keyword>
<dbReference type="Proteomes" id="UP000018949">
    <property type="component" value="Unassembled WGS sequence"/>
</dbReference>
<dbReference type="SMART" id="SM00382">
    <property type="entry name" value="AAA"/>
    <property type="match status" value="1"/>
</dbReference>
<comment type="caution">
    <text evidence="5">The sequence shown here is derived from an EMBL/GenBank/DDBJ whole genome shotgun (WGS) entry which is preliminary data.</text>
</comment>
<keyword evidence="1" id="KW-0813">Transport</keyword>
<reference evidence="5 6" key="1">
    <citation type="submission" date="2013-12" db="EMBL/GenBank/DDBJ databases">
        <title>NBRP : Genome information of microbial organism related human and environment.</title>
        <authorList>
            <person name="Hattori M."/>
            <person name="Oshima K."/>
            <person name="Inaba H."/>
            <person name="Suda W."/>
            <person name="Sakamoto M."/>
            <person name="Iino T."/>
            <person name="Kitahara M."/>
            <person name="Oshida Y."/>
            <person name="Iida T."/>
            <person name="Kudo T."/>
            <person name="Itoh T."/>
            <person name="Ahmed I."/>
            <person name="Ohkuma M."/>
        </authorList>
    </citation>
    <scope>NUCLEOTIDE SEQUENCE [LARGE SCALE GENOMIC DNA]</scope>
    <source>
        <strain evidence="5 6">JCM 21738</strain>
    </source>
</reference>
<evidence type="ECO:0000256" key="2">
    <source>
        <dbReference type="ARBA" id="ARBA00022741"/>
    </source>
</evidence>
<dbReference type="InterPro" id="IPR017911">
    <property type="entry name" value="MacB-like_ATP-bd"/>
</dbReference>
<organism evidence="5 6">
    <name type="scientific">Mesobacillus boroniphilus JCM 21738</name>
    <dbReference type="NCBI Taxonomy" id="1294265"/>
    <lineage>
        <taxon>Bacteria</taxon>
        <taxon>Bacillati</taxon>
        <taxon>Bacillota</taxon>
        <taxon>Bacilli</taxon>
        <taxon>Bacillales</taxon>
        <taxon>Bacillaceae</taxon>
        <taxon>Mesobacillus</taxon>
    </lineage>
</organism>
<dbReference type="GO" id="GO:0005886">
    <property type="term" value="C:plasma membrane"/>
    <property type="evidence" value="ECO:0007669"/>
    <property type="project" value="TreeGrafter"/>
</dbReference>
<dbReference type="PROSITE" id="PS50893">
    <property type="entry name" value="ABC_TRANSPORTER_2"/>
    <property type="match status" value="1"/>
</dbReference>
<dbReference type="RefSeq" id="WP_023626372.1">
    <property type="nucleotide sequence ID" value="NZ_BAUW01000109.1"/>
</dbReference>
<dbReference type="PANTHER" id="PTHR24220">
    <property type="entry name" value="IMPORT ATP-BINDING PROTEIN"/>
    <property type="match status" value="1"/>
</dbReference>